<keyword evidence="2" id="KW-0812">Transmembrane</keyword>
<evidence type="ECO:0000256" key="3">
    <source>
        <dbReference type="ARBA" id="ARBA00022723"/>
    </source>
</evidence>
<name>K3ZIV2_SETIT</name>
<proteinExistence type="predicted"/>
<keyword evidence="4" id="KW-1133">Transmembrane helix</keyword>
<keyword evidence="5" id="KW-0472">Membrane</keyword>
<reference evidence="7" key="1">
    <citation type="journal article" date="2012" name="Nat. Biotechnol.">
        <title>Reference genome sequence of the model plant Setaria.</title>
        <authorList>
            <person name="Bennetzen J.L."/>
            <person name="Schmutz J."/>
            <person name="Wang H."/>
            <person name="Percifield R."/>
            <person name="Hawkins J."/>
            <person name="Pontaroli A.C."/>
            <person name="Estep M."/>
            <person name="Feng L."/>
            <person name="Vaughn J.N."/>
            <person name="Grimwood J."/>
            <person name="Jenkins J."/>
            <person name="Barry K."/>
            <person name="Lindquist E."/>
            <person name="Hellsten U."/>
            <person name="Deshpande S."/>
            <person name="Wang X."/>
            <person name="Wu X."/>
            <person name="Mitros T."/>
            <person name="Triplett J."/>
            <person name="Yang X."/>
            <person name="Ye C.Y."/>
            <person name="Mauro-Herrera M."/>
            <person name="Wang L."/>
            <person name="Li P."/>
            <person name="Sharma M."/>
            <person name="Sharma R."/>
            <person name="Ronald P.C."/>
            <person name="Panaud O."/>
            <person name="Kellogg E.A."/>
            <person name="Brutnell T.P."/>
            <person name="Doust A.N."/>
            <person name="Tuskan G.A."/>
            <person name="Rokhsar D."/>
            <person name="Devos K.M."/>
        </authorList>
    </citation>
    <scope>NUCLEOTIDE SEQUENCE [LARGE SCALE GENOMIC DNA]</scope>
    <source>
        <strain evidence="7">cv. Yugu1</strain>
    </source>
</reference>
<evidence type="ECO:0000256" key="5">
    <source>
        <dbReference type="ARBA" id="ARBA00023136"/>
    </source>
</evidence>
<evidence type="ECO:0000313" key="6">
    <source>
        <dbReference type="EnsemblPlants" id="KQK95361"/>
    </source>
</evidence>
<dbReference type="HOGENOM" id="CLU_001570_10_3_1"/>
<dbReference type="InterPro" id="IPR036396">
    <property type="entry name" value="Cyt_P450_sf"/>
</dbReference>
<dbReference type="AlphaFoldDB" id="K3ZIV2"/>
<dbReference type="EnsemblPlants" id="KQK95361">
    <property type="protein sequence ID" value="KQK95361"/>
    <property type="gene ID" value="SETIT_026505mg"/>
</dbReference>
<evidence type="ECO:0000256" key="1">
    <source>
        <dbReference type="ARBA" id="ARBA00004167"/>
    </source>
</evidence>
<evidence type="ECO:0000256" key="2">
    <source>
        <dbReference type="ARBA" id="ARBA00022692"/>
    </source>
</evidence>
<protein>
    <recommendedName>
        <fullName evidence="8">Cytochrome P450</fullName>
    </recommendedName>
</protein>
<keyword evidence="3" id="KW-0479">Metal-binding</keyword>
<dbReference type="PRINTS" id="PR00463">
    <property type="entry name" value="EP450I"/>
</dbReference>
<reference evidence="6" key="2">
    <citation type="submission" date="2018-08" db="UniProtKB">
        <authorList>
            <consortium name="EnsemblPlants"/>
        </authorList>
    </citation>
    <scope>IDENTIFICATION</scope>
    <source>
        <strain evidence="6">Yugu1</strain>
    </source>
</reference>
<evidence type="ECO:0008006" key="8">
    <source>
        <dbReference type="Google" id="ProtNLM"/>
    </source>
</evidence>
<dbReference type="InterPro" id="IPR001128">
    <property type="entry name" value="Cyt_P450"/>
</dbReference>
<dbReference type="Pfam" id="PF00067">
    <property type="entry name" value="p450"/>
    <property type="match status" value="1"/>
</dbReference>
<dbReference type="eggNOG" id="KOG0156">
    <property type="taxonomic scope" value="Eukaryota"/>
</dbReference>
<dbReference type="InParanoid" id="K3ZIV2"/>
<dbReference type="SUPFAM" id="SSF48264">
    <property type="entry name" value="Cytochrome P450"/>
    <property type="match status" value="1"/>
</dbReference>
<keyword evidence="7" id="KW-1185">Reference proteome</keyword>
<sequence length="377" mass="41484">MDTVQLLTLIVLAVLVFLAVTLRRSITRNAAVASPIPPTIEVTDPAVARSMLVDHADVFSNRPLAPFPVDYDAGRRRPSHSINIVPHGPLWRALRCNLSAGVLHRSRLGVVAPLHRDAVEDLVAGLSAQGQGGGVLLRDAVHTALYTISVRMCFGDGVATRDDVRAMQDTLREFFDNIVEARGLAASRVARLLHWRQWQHFGGTFDRLIGLFLPLVAARQRRRSQCGYGGGGGDDGGTIRPYVDSLLDLRVPDDDVDGARRPLTDHEMASLWKLAHLVADPELQDNLHREIADADQGDGAIADERLRDLPYLRAVIQESLRLHPPVPFIVRDVGAEDGTVARYTLMVADVGRDVHWHRTNSIDLDLGSDCSFTLDQN</sequence>
<dbReference type="InterPro" id="IPR002401">
    <property type="entry name" value="Cyt_P450_E_grp-I"/>
</dbReference>
<dbReference type="GO" id="GO:0020037">
    <property type="term" value="F:heme binding"/>
    <property type="evidence" value="ECO:0007669"/>
    <property type="project" value="InterPro"/>
</dbReference>
<accession>K3ZIV2</accession>
<evidence type="ECO:0000256" key="4">
    <source>
        <dbReference type="ARBA" id="ARBA00022989"/>
    </source>
</evidence>
<dbReference type="Gene3D" id="1.10.630.10">
    <property type="entry name" value="Cytochrome P450"/>
    <property type="match status" value="2"/>
</dbReference>
<dbReference type="EMBL" id="AGNK02005149">
    <property type="status" value="NOT_ANNOTATED_CDS"/>
    <property type="molecule type" value="Genomic_DNA"/>
</dbReference>
<evidence type="ECO:0000313" key="7">
    <source>
        <dbReference type="Proteomes" id="UP000004995"/>
    </source>
</evidence>
<dbReference type="Gramene" id="KQK95361">
    <property type="protein sequence ID" value="KQK95361"/>
    <property type="gene ID" value="SETIT_026505mg"/>
</dbReference>
<dbReference type="Proteomes" id="UP000004995">
    <property type="component" value="Unassembled WGS sequence"/>
</dbReference>
<comment type="subcellular location">
    <subcellularLocation>
        <location evidence="1">Membrane</location>
        <topology evidence="1">Single-pass membrane protein</topology>
    </subcellularLocation>
</comment>
<dbReference type="InterPro" id="IPR051103">
    <property type="entry name" value="Plant_metabolite_P450s"/>
</dbReference>
<organism evidence="6 7">
    <name type="scientific">Setaria italica</name>
    <name type="common">Foxtail millet</name>
    <name type="synonym">Panicum italicum</name>
    <dbReference type="NCBI Taxonomy" id="4555"/>
    <lineage>
        <taxon>Eukaryota</taxon>
        <taxon>Viridiplantae</taxon>
        <taxon>Streptophyta</taxon>
        <taxon>Embryophyta</taxon>
        <taxon>Tracheophyta</taxon>
        <taxon>Spermatophyta</taxon>
        <taxon>Magnoliopsida</taxon>
        <taxon>Liliopsida</taxon>
        <taxon>Poales</taxon>
        <taxon>Poaceae</taxon>
        <taxon>PACMAD clade</taxon>
        <taxon>Panicoideae</taxon>
        <taxon>Panicodae</taxon>
        <taxon>Paniceae</taxon>
        <taxon>Cenchrinae</taxon>
        <taxon>Setaria</taxon>
    </lineage>
</organism>
<dbReference type="GO" id="GO:0016020">
    <property type="term" value="C:membrane"/>
    <property type="evidence" value="ECO:0000318"/>
    <property type="project" value="GO_Central"/>
</dbReference>
<dbReference type="PANTHER" id="PTHR24298:SF389">
    <property type="entry name" value="OS04G0128400 PROTEIN"/>
    <property type="match status" value="1"/>
</dbReference>
<dbReference type="PANTHER" id="PTHR24298">
    <property type="entry name" value="FLAVONOID 3'-MONOOXYGENASE-RELATED"/>
    <property type="match status" value="1"/>
</dbReference>
<dbReference type="GO" id="GO:0005506">
    <property type="term" value="F:iron ion binding"/>
    <property type="evidence" value="ECO:0007669"/>
    <property type="project" value="InterPro"/>
</dbReference>
<dbReference type="GO" id="GO:0016709">
    <property type="term" value="F:oxidoreductase activity, acting on paired donors, with incorporation or reduction of molecular oxygen, NAD(P)H as one donor, and incorporation of one atom of oxygen"/>
    <property type="evidence" value="ECO:0000318"/>
    <property type="project" value="GO_Central"/>
</dbReference>